<dbReference type="InterPro" id="IPR036291">
    <property type="entry name" value="NAD(P)-bd_dom_sf"/>
</dbReference>
<dbReference type="PANTHER" id="PTHR43377:SF1">
    <property type="entry name" value="BILIVERDIN REDUCTASE A"/>
    <property type="match status" value="1"/>
</dbReference>
<evidence type="ECO:0000313" key="5">
    <source>
        <dbReference type="Proteomes" id="UP001208690"/>
    </source>
</evidence>
<dbReference type="EMBL" id="JALIEB010000020">
    <property type="protein sequence ID" value="MCV3273774.1"/>
    <property type="molecule type" value="Genomic_DNA"/>
</dbReference>
<dbReference type="Pfam" id="PF01408">
    <property type="entry name" value="GFO_IDH_MocA"/>
    <property type="match status" value="1"/>
</dbReference>
<evidence type="ECO:0000259" key="3">
    <source>
        <dbReference type="Pfam" id="PF22725"/>
    </source>
</evidence>
<keyword evidence="5" id="KW-1185">Reference proteome</keyword>
<dbReference type="SUPFAM" id="SSF51735">
    <property type="entry name" value="NAD(P)-binding Rossmann-fold domains"/>
    <property type="match status" value="1"/>
</dbReference>
<reference evidence="4 5" key="1">
    <citation type="submission" date="2022-04" db="EMBL/GenBank/DDBJ databases">
        <title>Roseobacter sp. WL0113 is a bacterium isolated from neritic sediment.</title>
        <authorList>
            <person name="Wang L."/>
            <person name="He W."/>
            <person name="Zhang D.-F."/>
        </authorList>
    </citation>
    <scope>NUCLEOTIDE SEQUENCE [LARGE SCALE GENOMIC DNA]</scope>
    <source>
        <strain evidence="4 5">WL0113</strain>
    </source>
</reference>
<dbReference type="Pfam" id="PF22725">
    <property type="entry name" value="GFO_IDH_MocA_C3"/>
    <property type="match status" value="1"/>
</dbReference>
<proteinExistence type="predicted"/>
<dbReference type="SUPFAM" id="SSF55347">
    <property type="entry name" value="Glyceraldehyde-3-phosphate dehydrogenase-like, C-terminal domain"/>
    <property type="match status" value="1"/>
</dbReference>
<evidence type="ECO:0000256" key="1">
    <source>
        <dbReference type="SAM" id="MobiDB-lite"/>
    </source>
</evidence>
<feature type="domain" description="GFO/IDH/MocA-like oxidoreductase" evidence="3">
    <location>
        <begin position="134"/>
        <end position="269"/>
    </location>
</feature>
<dbReference type="PANTHER" id="PTHR43377">
    <property type="entry name" value="BILIVERDIN REDUCTASE A"/>
    <property type="match status" value="1"/>
</dbReference>
<protein>
    <submittedName>
        <fullName evidence="4">Gfo/Idh/MocA family oxidoreductase</fullName>
    </submittedName>
</protein>
<sequence>MTAQAAPVEIGVIGCGYVFDHYMTTLERHPGIRIAGVADRNGPRAQDVGRYYGLHVYEDAAALLADPRITIVANFTSIESHYDVTRAALEAGKHVYSEKPFTTTMEAAQDLAALAAENGLRLSCAPSNALSATVQTLWKAVTDGAIGTPRMIYAEFDDNPVYLLQPETWVSRSGAPWPYLHEYEMGCTWEHVGYHLTWMCAIFGPVRHVTSFSKATLPDKTDQPLDPADTPDFSVACLDFESGVVGRITCSIAAPTDHRMRIIGNRGVLSADTYRDYTCPVYLEPFTNFSLKARNLRSVRGNSILQALFGVGGRRVPLTRSPAPGSTETYRPKGSPLSPRSWINRVRAAQRGQQDKCIGLAELAAALTEQRPQFPAPDFTLHLTELTLAIQGAGPEGRSQALTTRFEPLELPERTRRAGPDYSAYATPALLPRSLQNLLSRGG</sequence>
<gene>
    <name evidence="4" type="ORF">MUB52_20260</name>
</gene>
<evidence type="ECO:0000313" key="4">
    <source>
        <dbReference type="EMBL" id="MCV3273774.1"/>
    </source>
</evidence>
<comment type="caution">
    <text evidence="4">The sequence shown here is derived from an EMBL/GenBank/DDBJ whole genome shotgun (WGS) entry which is preliminary data.</text>
</comment>
<dbReference type="Proteomes" id="UP001208690">
    <property type="component" value="Unassembled WGS sequence"/>
</dbReference>
<feature type="domain" description="Gfo/Idh/MocA-like oxidoreductase N-terminal" evidence="2">
    <location>
        <begin position="9"/>
        <end position="123"/>
    </location>
</feature>
<dbReference type="InterPro" id="IPR051450">
    <property type="entry name" value="Gfo/Idh/MocA_Oxidoreductases"/>
</dbReference>
<name>A0ABT3BK92_9RHOB</name>
<dbReference type="InterPro" id="IPR000683">
    <property type="entry name" value="Gfo/Idh/MocA-like_OxRdtase_N"/>
</dbReference>
<dbReference type="RefSeq" id="WP_263845982.1">
    <property type="nucleotide sequence ID" value="NZ_JALIEB010000020.1"/>
</dbReference>
<dbReference type="InterPro" id="IPR055170">
    <property type="entry name" value="GFO_IDH_MocA-like_dom"/>
</dbReference>
<evidence type="ECO:0000259" key="2">
    <source>
        <dbReference type="Pfam" id="PF01408"/>
    </source>
</evidence>
<dbReference type="Gene3D" id="3.30.360.10">
    <property type="entry name" value="Dihydrodipicolinate Reductase, domain 2"/>
    <property type="match status" value="1"/>
</dbReference>
<dbReference type="Gene3D" id="3.40.50.720">
    <property type="entry name" value="NAD(P)-binding Rossmann-like Domain"/>
    <property type="match status" value="1"/>
</dbReference>
<organism evidence="4 5">
    <name type="scientific">Roseobacter sinensis</name>
    <dbReference type="NCBI Taxonomy" id="2931391"/>
    <lineage>
        <taxon>Bacteria</taxon>
        <taxon>Pseudomonadati</taxon>
        <taxon>Pseudomonadota</taxon>
        <taxon>Alphaproteobacteria</taxon>
        <taxon>Rhodobacterales</taxon>
        <taxon>Roseobacteraceae</taxon>
        <taxon>Roseobacter</taxon>
    </lineage>
</organism>
<feature type="region of interest" description="Disordered" evidence="1">
    <location>
        <begin position="318"/>
        <end position="337"/>
    </location>
</feature>
<accession>A0ABT3BK92</accession>